<gene>
    <name evidence="7" type="ORF">HERI1096_LOCUS5429</name>
</gene>
<evidence type="ECO:0000256" key="1">
    <source>
        <dbReference type="ARBA" id="ARBA00004127"/>
    </source>
</evidence>
<dbReference type="AlphaFoldDB" id="A0A7S3AI60"/>
<protein>
    <submittedName>
        <fullName evidence="7">Uncharacterized protein</fullName>
    </submittedName>
</protein>
<evidence type="ECO:0000256" key="4">
    <source>
        <dbReference type="ARBA" id="ARBA00022989"/>
    </source>
</evidence>
<accession>A0A7S3AI60</accession>
<evidence type="ECO:0000313" key="7">
    <source>
        <dbReference type="EMBL" id="CAE0104771.1"/>
    </source>
</evidence>
<comment type="similarity">
    <text evidence="2">Belongs to the CCC1 family.</text>
</comment>
<reference evidence="7" key="1">
    <citation type="submission" date="2021-01" db="EMBL/GenBank/DDBJ databases">
        <authorList>
            <person name="Corre E."/>
            <person name="Pelletier E."/>
            <person name="Niang G."/>
            <person name="Scheremetjew M."/>
            <person name="Finn R."/>
            <person name="Kale V."/>
            <person name="Holt S."/>
            <person name="Cochrane G."/>
            <person name="Meng A."/>
            <person name="Brown T."/>
            <person name="Cohen L."/>
        </authorList>
    </citation>
    <scope>NUCLEOTIDE SEQUENCE</scope>
    <source>
        <strain evidence="7">CCMP281</strain>
    </source>
</reference>
<sequence length="136" mass="15009">MAKYKDFFLNLMMTEELQLPLPDEGDHVESLKDGIVSFLSFATFGLLPVAAFGGFPAVFPSLGEFDLFLCSCALTCVALFFLGAYKAHFSDKRYLHSAAETVLLGAVSAGVAFFLGRTVEGLVRDFSETFQDRWQD</sequence>
<evidence type="ECO:0000256" key="5">
    <source>
        <dbReference type="ARBA" id="ARBA00023136"/>
    </source>
</evidence>
<dbReference type="InterPro" id="IPR008217">
    <property type="entry name" value="Ccc1_fam"/>
</dbReference>
<proteinExistence type="inferred from homology"/>
<dbReference type="GO" id="GO:0005384">
    <property type="term" value="F:manganese ion transmembrane transporter activity"/>
    <property type="evidence" value="ECO:0007669"/>
    <property type="project" value="InterPro"/>
</dbReference>
<keyword evidence="3 6" id="KW-0812">Transmembrane</keyword>
<feature type="transmembrane region" description="Helical" evidence="6">
    <location>
        <begin position="65"/>
        <end position="85"/>
    </location>
</feature>
<evidence type="ECO:0000256" key="6">
    <source>
        <dbReference type="SAM" id="Phobius"/>
    </source>
</evidence>
<evidence type="ECO:0000256" key="3">
    <source>
        <dbReference type="ARBA" id="ARBA00022692"/>
    </source>
</evidence>
<dbReference type="PANTHER" id="PTHR31851">
    <property type="entry name" value="FE(2+)/MN(2+) TRANSPORTER PCL1"/>
    <property type="match status" value="1"/>
</dbReference>
<organism evidence="7">
    <name type="scientific">Haptolina ericina</name>
    <dbReference type="NCBI Taxonomy" id="156174"/>
    <lineage>
        <taxon>Eukaryota</taxon>
        <taxon>Haptista</taxon>
        <taxon>Haptophyta</taxon>
        <taxon>Prymnesiophyceae</taxon>
        <taxon>Prymnesiales</taxon>
        <taxon>Prymnesiaceae</taxon>
        <taxon>Haptolina</taxon>
    </lineage>
</organism>
<dbReference type="Pfam" id="PF01988">
    <property type="entry name" value="VIT1"/>
    <property type="match status" value="1"/>
</dbReference>
<feature type="transmembrane region" description="Helical" evidence="6">
    <location>
        <begin position="97"/>
        <end position="116"/>
    </location>
</feature>
<dbReference type="GO" id="GO:0012505">
    <property type="term" value="C:endomembrane system"/>
    <property type="evidence" value="ECO:0007669"/>
    <property type="project" value="UniProtKB-SubCell"/>
</dbReference>
<feature type="transmembrane region" description="Helical" evidence="6">
    <location>
        <begin position="35"/>
        <end position="59"/>
    </location>
</feature>
<keyword evidence="5 6" id="KW-0472">Membrane</keyword>
<comment type="subcellular location">
    <subcellularLocation>
        <location evidence="1">Endomembrane system</location>
        <topology evidence="1">Multi-pass membrane protein</topology>
    </subcellularLocation>
</comment>
<dbReference type="GO" id="GO:0030026">
    <property type="term" value="P:intracellular manganese ion homeostasis"/>
    <property type="evidence" value="ECO:0007669"/>
    <property type="project" value="InterPro"/>
</dbReference>
<keyword evidence="4 6" id="KW-1133">Transmembrane helix</keyword>
<name>A0A7S3AI60_9EUKA</name>
<dbReference type="EMBL" id="HBHX01009779">
    <property type="protein sequence ID" value="CAE0104771.1"/>
    <property type="molecule type" value="Transcribed_RNA"/>
</dbReference>
<evidence type="ECO:0000256" key="2">
    <source>
        <dbReference type="ARBA" id="ARBA00007049"/>
    </source>
</evidence>